<keyword evidence="2" id="KW-0472">Membrane</keyword>
<evidence type="ECO:0000256" key="1">
    <source>
        <dbReference type="SAM" id="MobiDB-lite"/>
    </source>
</evidence>
<name>A0A926I6P0_9FIRM</name>
<dbReference type="Proteomes" id="UP000610760">
    <property type="component" value="Unassembled WGS sequence"/>
</dbReference>
<feature type="transmembrane region" description="Helical" evidence="2">
    <location>
        <begin position="214"/>
        <end position="233"/>
    </location>
</feature>
<protein>
    <submittedName>
        <fullName evidence="4">Uncharacterized protein</fullName>
    </submittedName>
</protein>
<keyword evidence="2" id="KW-1133">Transmembrane helix</keyword>
<keyword evidence="5" id="KW-1185">Reference proteome</keyword>
<evidence type="ECO:0000256" key="3">
    <source>
        <dbReference type="SAM" id="SignalP"/>
    </source>
</evidence>
<evidence type="ECO:0000313" key="4">
    <source>
        <dbReference type="EMBL" id="MBC8560085.1"/>
    </source>
</evidence>
<reference evidence="4" key="1">
    <citation type="submission" date="2020-08" db="EMBL/GenBank/DDBJ databases">
        <title>Genome public.</title>
        <authorList>
            <person name="Liu C."/>
            <person name="Sun Q."/>
        </authorList>
    </citation>
    <scope>NUCLEOTIDE SEQUENCE</scope>
    <source>
        <strain evidence="4">NSJ-33</strain>
    </source>
</reference>
<feature type="signal peptide" evidence="3">
    <location>
        <begin position="1"/>
        <end position="25"/>
    </location>
</feature>
<feature type="compositionally biased region" description="Low complexity" evidence="1">
    <location>
        <begin position="151"/>
        <end position="167"/>
    </location>
</feature>
<dbReference type="EMBL" id="JACRSV010000002">
    <property type="protein sequence ID" value="MBC8560085.1"/>
    <property type="molecule type" value="Genomic_DNA"/>
</dbReference>
<accession>A0A926I6P0</accession>
<proteinExistence type="predicted"/>
<dbReference type="RefSeq" id="WP_249295040.1">
    <property type="nucleotide sequence ID" value="NZ_JACRSV010000002.1"/>
</dbReference>
<comment type="caution">
    <text evidence="4">The sequence shown here is derived from an EMBL/GenBank/DDBJ whole genome shotgun (WGS) entry which is preliminary data.</text>
</comment>
<sequence>MKKIISAVCAVALMASLAAPMQVAAATKDDIVNEMFTSFEVGGRTRQIPSRYVTLVVRYLDNNKLTSAELDEALAAGREAKQIWIATGQPTFEKLSSDVKMQLAGKAASMMKKLGATVSFSGTTLTVVDPNGKSYSVNTLHDLSALVGASTSGGNNGSGSNDPWNNGETSGTTPDGGHWEVEGNTVTITDKDGNVSTIEINPIKQTGAGVDTSSAVAVAALLIAGLSATVIVARKSRLGEDCE</sequence>
<feature type="region of interest" description="Disordered" evidence="1">
    <location>
        <begin position="151"/>
        <end position="182"/>
    </location>
</feature>
<evidence type="ECO:0000313" key="5">
    <source>
        <dbReference type="Proteomes" id="UP000610760"/>
    </source>
</evidence>
<dbReference type="AlphaFoldDB" id="A0A926I6P0"/>
<keyword evidence="2" id="KW-0812">Transmembrane</keyword>
<feature type="chain" id="PRO_5037587294" evidence="3">
    <location>
        <begin position="26"/>
        <end position="243"/>
    </location>
</feature>
<evidence type="ECO:0000256" key="2">
    <source>
        <dbReference type="SAM" id="Phobius"/>
    </source>
</evidence>
<gene>
    <name evidence="4" type="ORF">H8710_08400</name>
</gene>
<keyword evidence="3" id="KW-0732">Signal</keyword>
<organism evidence="4 5">
    <name type="scientific">Fumia xinanensis</name>
    <dbReference type="NCBI Taxonomy" id="2763659"/>
    <lineage>
        <taxon>Bacteria</taxon>
        <taxon>Bacillati</taxon>
        <taxon>Bacillota</taxon>
        <taxon>Clostridia</taxon>
        <taxon>Eubacteriales</taxon>
        <taxon>Oscillospiraceae</taxon>
        <taxon>Fumia</taxon>
    </lineage>
</organism>